<dbReference type="EMBL" id="PYGI01000001">
    <property type="protein sequence ID" value="PSL16666.1"/>
    <property type="molecule type" value="Genomic_DNA"/>
</dbReference>
<name>A0A2P8F4N9_9GAMM</name>
<dbReference type="RefSeq" id="WP_106590110.1">
    <property type="nucleotide sequence ID" value="NZ_PYGI01000001.1"/>
</dbReference>
<accession>A0A2P8F4N9</accession>
<dbReference type="AlphaFoldDB" id="A0A2P8F4N9"/>
<sequence>MSKYVTDYLEKYEAALVLVDYGSPDKRRDVAFAMIWLMVEERSLTRTIKHDILLALAERVFKNESLLDNLTQAVSESTVLMFNYSPFSHLLIKLSASGLLNMDTVQHIFDHLNTEYKKYSGGSCMQDSVYNVPFYGFNCAALNRCLLAAKPT</sequence>
<keyword evidence="2" id="KW-1185">Reference proteome</keyword>
<dbReference type="OrthoDB" id="9966048at2"/>
<reference evidence="1 2" key="1">
    <citation type="submission" date="2018-03" db="EMBL/GenBank/DDBJ databases">
        <title>Genomic Encyclopedia of Archaeal and Bacterial Type Strains, Phase II (KMG-II): from individual species to whole genera.</title>
        <authorList>
            <person name="Goeker M."/>
        </authorList>
    </citation>
    <scope>NUCLEOTIDE SEQUENCE [LARGE SCALE GENOMIC DNA]</scope>
    <source>
        <strain evidence="1 2">DSM 17586</strain>
    </source>
</reference>
<evidence type="ECO:0000313" key="1">
    <source>
        <dbReference type="EMBL" id="PSL16666.1"/>
    </source>
</evidence>
<gene>
    <name evidence="1" type="ORF">CLV44_10164</name>
</gene>
<protein>
    <submittedName>
        <fullName evidence="1">Uncharacterized protein</fullName>
    </submittedName>
</protein>
<organism evidence="1 2">
    <name type="scientific">Marinobacterium halophilum</name>
    <dbReference type="NCBI Taxonomy" id="267374"/>
    <lineage>
        <taxon>Bacteria</taxon>
        <taxon>Pseudomonadati</taxon>
        <taxon>Pseudomonadota</taxon>
        <taxon>Gammaproteobacteria</taxon>
        <taxon>Oceanospirillales</taxon>
        <taxon>Oceanospirillaceae</taxon>
        <taxon>Marinobacterium</taxon>
    </lineage>
</organism>
<dbReference type="Proteomes" id="UP000242133">
    <property type="component" value="Unassembled WGS sequence"/>
</dbReference>
<comment type="caution">
    <text evidence="1">The sequence shown here is derived from an EMBL/GenBank/DDBJ whole genome shotgun (WGS) entry which is preliminary data.</text>
</comment>
<evidence type="ECO:0000313" key="2">
    <source>
        <dbReference type="Proteomes" id="UP000242133"/>
    </source>
</evidence>
<proteinExistence type="predicted"/>